<dbReference type="Proteomes" id="UP000585050">
    <property type="component" value="Unassembled WGS sequence"/>
</dbReference>
<evidence type="ECO:0000313" key="2">
    <source>
        <dbReference type="EMBL" id="NLR90969.1"/>
    </source>
</evidence>
<dbReference type="EMBL" id="JABAIL010000002">
    <property type="protein sequence ID" value="NLR90969.1"/>
    <property type="molecule type" value="Genomic_DNA"/>
</dbReference>
<evidence type="ECO:0000313" key="3">
    <source>
        <dbReference type="Proteomes" id="UP000585050"/>
    </source>
</evidence>
<keyword evidence="2" id="KW-0378">Hydrolase</keyword>
<protein>
    <submittedName>
        <fullName evidence="2">SGNH/GDSL hydrolase family protein</fullName>
    </submittedName>
</protein>
<accession>A0A7X8SIP1</accession>
<dbReference type="Pfam" id="PF13472">
    <property type="entry name" value="Lipase_GDSL_2"/>
    <property type="match status" value="1"/>
</dbReference>
<dbReference type="PROSITE" id="PS51257">
    <property type="entry name" value="PROKAR_LIPOPROTEIN"/>
    <property type="match status" value="1"/>
</dbReference>
<organism evidence="2 3">
    <name type="scientific">Flammeovirga agarivorans</name>
    <dbReference type="NCBI Taxonomy" id="2726742"/>
    <lineage>
        <taxon>Bacteria</taxon>
        <taxon>Pseudomonadati</taxon>
        <taxon>Bacteroidota</taxon>
        <taxon>Cytophagia</taxon>
        <taxon>Cytophagales</taxon>
        <taxon>Flammeovirgaceae</taxon>
        <taxon>Flammeovirga</taxon>
    </lineage>
</organism>
<feature type="domain" description="SGNH hydrolase-type esterase" evidence="1">
    <location>
        <begin position="49"/>
        <end position="224"/>
    </location>
</feature>
<dbReference type="GO" id="GO:0016788">
    <property type="term" value="F:hydrolase activity, acting on ester bonds"/>
    <property type="evidence" value="ECO:0007669"/>
    <property type="project" value="UniProtKB-ARBA"/>
</dbReference>
<dbReference type="AlphaFoldDB" id="A0A7X8SIP1"/>
<dbReference type="InterPro" id="IPR013830">
    <property type="entry name" value="SGNH_hydro"/>
</dbReference>
<evidence type="ECO:0000259" key="1">
    <source>
        <dbReference type="Pfam" id="PF13472"/>
    </source>
</evidence>
<dbReference type="InterPro" id="IPR036514">
    <property type="entry name" value="SGNH_hydro_sf"/>
</dbReference>
<reference evidence="2 3" key="1">
    <citation type="submission" date="2020-04" db="EMBL/GenBank/DDBJ databases">
        <title>Flammeovirga sp. SR4, a novel species isolated from seawater.</title>
        <authorList>
            <person name="Wang X."/>
        </authorList>
    </citation>
    <scope>NUCLEOTIDE SEQUENCE [LARGE SCALE GENOMIC DNA]</scope>
    <source>
        <strain evidence="2 3">SR4</strain>
    </source>
</reference>
<name>A0A7X8SIP1_9BACT</name>
<sequence length="243" mass="27563">MKASIVLLMIVLFCACNDNENIVPVTNASSNSPNTSSYIVPQKSLSMLALGDSYTIGASVLKEDRWNEQLKVELEERNYKLNDIQYVARTGWTTRNLLNAIADENLLPKYDIVTLLIGVNNQYQRIDIEVFEEEYEELLNLAIQYAGNDPSKVIVLSIPDYGYTYSVPSQSISQEINQYNNLKQSITNRNQVVFHNITSYTRQVQNNPSLVASDGLHPSGNLYKLWVDDIINKVYEQFLVPAN</sequence>
<keyword evidence="3" id="KW-1185">Reference proteome</keyword>
<comment type="caution">
    <text evidence="2">The sequence shown here is derived from an EMBL/GenBank/DDBJ whole genome shotgun (WGS) entry which is preliminary data.</text>
</comment>
<gene>
    <name evidence="2" type="ORF">HGP29_07110</name>
</gene>
<dbReference type="SUPFAM" id="SSF52266">
    <property type="entry name" value="SGNH hydrolase"/>
    <property type="match status" value="1"/>
</dbReference>
<dbReference type="Gene3D" id="3.40.50.1110">
    <property type="entry name" value="SGNH hydrolase"/>
    <property type="match status" value="1"/>
</dbReference>
<dbReference type="RefSeq" id="WP_168881675.1">
    <property type="nucleotide sequence ID" value="NZ_JABAIL010000002.1"/>
</dbReference>
<proteinExistence type="predicted"/>